<evidence type="ECO:0000313" key="1">
    <source>
        <dbReference type="EMBL" id="MPC07726.1"/>
    </source>
</evidence>
<accession>A0A5B7CGV1</accession>
<protein>
    <submittedName>
        <fullName evidence="1">Uncharacterized protein</fullName>
    </submittedName>
</protein>
<name>A0A5B7CGV1_PORTR</name>
<reference evidence="1 2" key="1">
    <citation type="submission" date="2019-05" db="EMBL/GenBank/DDBJ databases">
        <title>Another draft genome of Portunus trituberculatus and its Hox gene families provides insights of decapod evolution.</title>
        <authorList>
            <person name="Jeong J.-H."/>
            <person name="Song I."/>
            <person name="Kim S."/>
            <person name="Choi T."/>
            <person name="Kim D."/>
            <person name="Ryu S."/>
            <person name="Kim W."/>
        </authorList>
    </citation>
    <scope>NUCLEOTIDE SEQUENCE [LARGE SCALE GENOMIC DNA]</scope>
    <source>
        <tissue evidence="1">Muscle</tissue>
    </source>
</reference>
<dbReference type="Proteomes" id="UP000324222">
    <property type="component" value="Unassembled WGS sequence"/>
</dbReference>
<keyword evidence="2" id="KW-1185">Reference proteome</keyword>
<gene>
    <name evidence="1" type="ORF">E2C01_000292</name>
</gene>
<evidence type="ECO:0000313" key="2">
    <source>
        <dbReference type="Proteomes" id="UP000324222"/>
    </source>
</evidence>
<organism evidence="1 2">
    <name type="scientific">Portunus trituberculatus</name>
    <name type="common">Swimming crab</name>
    <name type="synonym">Neptunus trituberculatus</name>
    <dbReference type="NCBI Taxonomy" id="210409"/>
    <lineage>
        <taxon>Eukaryota</taxon>
        <taxon>Metazoa</taxon>
        <taxon>Ecdysozoa</taxon>
        <taxon>Arthropoda</taxon>
        <taxon>Crustacea</taxon>
        <taxon>Multicrustacea</taxon>
        <taxon>Malacostraca</taxon>
        <taxon>Eumalacostraca</taxon>
        <taxon>Eucarida</taxon>
        <taxon>Decapoda</taxon>
        <taxon>Pleocyemata</taxon>
        <taxon>Brachyura</taxon>
        <taxon>Eubrachyura</taxon>
        <taxon>Portunoidea</taxon>
        <taxon>Portunidae</taxon>
        <taxon>Portuninae</taxon>
        <taxon>Portunus</taxon>
    </lineage>
</organism>
<comment type="caution">
    <text evidence="1">The sequence shown here is derived from an EMBL/GenBank/DDBJ whole genome shotgun (WGS) entry which is preliminary data.</text>
</comment>
<proteinExistence type="predicted"/>
<sequence length="59" mass="6616">MYGEETEWPSSSDVSPLGHSTAKLHRLAIGKHVPSEHWCSTEVQFLSGLPISLKYKEFS</sequence>
<dbReference type="AlphaFoldDB" id="A0A5B7CGV1"/>
<dbReference type="EMBL" id="VSRR010000007">
    <property type="protein sequence ID" value="MPC07726.1"/>
    <property type="molecule type" value="Genomic_DNA"/>
</dbReference>